<sequence>MKARSSILTNLNLRAPLQCAQQQPQYAPYPPQQHQQQYPPQAYGDGADDMEDAYGGYVVNDPPTQAPQQGSPNRNIPNPYDQPKQGANQSRQADGYASGDDDEPRMVLKVANQ</sequence>
<protein>
    <submittedName>
        <fullName evidence="2">Uncharacterized protein</fullName>
    </submittedName>
</protein>
<organism evidence="2 3">
    <name type="scientific">Coprinellus micaceus</name>
    <name type="common">Glistening ink-cap mushroom</name>
    <name type="synonym">Coprinus micaceus</name>
    <dbReference type="NCBI Taxonomy" id="71717"/>
    <lineage>
        <taxon>Eukaryota</taxon>
        <taxon>Fungi</taxon>
        <taxon>Dikarya</taxon>
        <taxon>Basidiomycota</taxon>
        <taxon>Agaricomycotina</taxon>
        <taxon>Agaricomycetes</taxon>
        <taxon>Agaricomycetidae</taxon>
        <taxon>Agaricales</taxon>
        <taxon>Agaricineae</taxon>
        <taxon>Psathyrellaceae</taxon>
        <taxon>Coprinellus</taxon>
    </lineage>
</organism>
<reference evidence="2 3" key="1">
    <citation type="journal article" date="2019" name="Nat. Ecol. Evol.">
        <title>Megaphylogeny resolves global patterns of mushroom evolution.</title>
        <authorList>
            <person name="Varga T."/>
            <person name="Krizsan K."/>
            <person name="Foldi C."/>
            <person name="Dima B."/>
            <person name="Sanchez-Garcia M."/>
            <person name="Sanchez-Ramirez S."/>
            <person name="Szollosi G.J."/>
            <person name="Szarkandi J.G."/>
            <person name="Papp V."/>
            <person name="Albert L."/>
            <person name="Andreopoulos W."/>
            <person name="Angelini C."/>
            <person name="Antonin V."/>
            <person name="Barry K.W."/>
            <person name="Bougher N.L."/>
            <person name="Buchanan P."/>
            <person name="Buyck B."/>
            <person name="Bense V."/>
            <person name="Catcheside P."/>
            <person name="Chovatia M."/>
            <person name="Cooper J."/>
            <person name="Damon W."/>
            <person name="Desjardin D."/>
            <person name="Finy P."/>
            <person name="Geml J."/>
            <person name="Haridas S."/>
            <person name="Hughes K."/>
            <person name="Justo A."/>
            <person name="Karasinski D."/>
            <person name="Kautmanova I."/>
            <person name="Kiss B."/>
            <person name="Kocsube S."/>
            <person name="Kotiranta H."/>
            <person name="LaButti K.M."/>
            <person name="Lechner B.E."/>
            <person name="Liimatainen K."/>
            <person name="Lipzen A."/>
            <person name="Lukacs Z."/>
            <person name="Mihaltcheva S."/>
            <person name="Morgado L.N."/>
            <person name="Niskanen T."/>
            <person name="Noordeloos M.E."/>
            <person name="Ohm R.A."/>
            <person name="Ortiz-Santana B."/>
            <person name="Ovrebo C."/>
            <person name="Racz N."/>
            <person name="Riley R."/>
            <person name="Savchenko A."/>
            <person name="Shiryaev A."/>
            <person name="Soop K."/>
            <person name="Spirin V."/>
            <person name="Szebenyi C."/>
            <person name="Tomsovsky M."/>
            <person name="Tulloss R.E."/>
            <person name="Uehling J."/>
            <person name="Grigoriev I.V."/>
            <person name="Vagvolgyi C."/>
            <person name="Papp T."/>
            <person name="Martin F.M."/>
            <person name="Miettinen O."/>
            <person name="Hibbett D.S."/>
            <person name="Nagy L.G."/>
        </authorList>
    </citation>
    <scope>NUCLEOTIDE SEQUENCE [LARGE SCALE GENOMIC DNA]</scope>
    <source>
        <strain evidence="2 3">FP101781</strain>
    </source>
</reference>
<feature type="compositionally biased region" description="Polar residues" evidence="1">
    <location>
        <begin position="62"/>
        <end position="76"/>
    </location>
</feature>
<dbReference type="AlphaFoldDB" id="A0A4Y7SAA6"/>
<dbReference type="Proteomes" id="UP000298030">
    <property type="component" value="Unassembled WGS sequence"/>
</dbReference>
<comment type="caution">
    <text evidence="2">The sequence shown here is derived from an EMBL/GenBank/DDBJ whole genome shotgun (WGS) entry which is preliminary data.</text>
</comment>
<gene>
    <name evidence="2" type="ORF">FA13DRAFT_1804066</name>
</gene>
<name>A0A4Y7SAA6_COPMI</name>
<evidence type="ECO:0000256" key="1">
    <source>
        <dbReference type="SAM" id="MobiDB-lite"/>
    </source>
</evidence>
<feature type="region of interest" description="Disordered" evidence="1">
    <location>
        <begin position="19"/>
        <end position="113"/>
    </location>
</feature>
<evidence type="ECO:0000313" key="2">
    <source>
        <dbReference type="EMBL" id="TEB18154.1"/>
    </source>
</evidence>
<accession>A0A4Y7SAA6</accession>
<feature type="compositionally biased region" description="Low complexity" evidence="1">
    <location>
        <begin position="19"/>
        <end position="43"/>
    </location>
</feature>
<evidence type="ECO:0000313" key="3">
    <source>
        <dbReference type="Proteomes" id="UP000298030"/>
    </source>
</evidence>
<keyword evidence="3" id="KW-1185">Reference proteome</keyword>
<dbReference type="EMBL" id="QPFP01000285">
    <property type="protein sequence ID" value="TEB18154.1"/>
    <property type="molecule type" value="Genomic_DNA"/>
</dbReference>
<proteinExistence type="predicted"/>